<dbReference type="OrthoDB" id="5956021at2759"/>
<name>A0A0C2N444_THEKT</name>
<dbReference type="SUPFAM" id="SSF53300">
    <property type="entry name" value="vWA-like"/>
    <property type="match status" value="1"/>
</dbReference>
<feature type="domain" description="Integrin beta subunit VWA" evidence="1">
    <location>
        <begin position="17"/>
        <end position="120"/>
    </location>
</feature>
<evidence type="ECO:0000313" key="3">
    <source>
        <dbReference type="Proteomes" id="UP000031668"/>
    </source>
</evidence>
<reference evidence="2 3" key="1">
    <citation type="journal article" date="2014" name="Genome Biol. Evol.">
        <title>The genome of the myxosporean Thelohanellus kitauei shows adaptations to nutrient acquisition within its fish host.</title>
        <authorList>
            <person name="Yang Y."/>
            <person name="Xiong J."/>
            <person name="Zhou Z."/>
            <person name="Huo F."/>
            <person name="Miao W."/>
            <person name="Ran C."/>
            <person name="Liu Y."/>
            <person name="Zhang J."/>
            <person name="Feng J."/>
            <person name="Wang M."/>
            <person name="Wang M."/>
            <person name="Wang L."/>
            <person name="Yao B."/>
        </authorList>
    </citation>
    <scope>NUCLEOTIDE SEQUENCE [LARGE SCALE GENOMIC DNA]</scope>
    <source>
        <strain evidence="2">Wuqing</strain>
    </source>
</reference>
<gene>
    <name evidence="2" type="ORF">RF11_04431</name>
</gene>
<dbReference type="InterPro" id="IPR002369">
    <property type="entry name" value="Integrin_bsu_VWA"/>
</dbReference>
<evidence type="ECO:0000313" key="2">
    <source>
        <dbReference type="EMBL" id="KII68617.1"/>
    </source>
</evidence>
<dbReference type="AlphaFoldDB" id="A0A0C2N444"/>
<dbReference type="Gene3D" id="3.40.50.410">
    <property type="entry name" value="von Willebrand factor, type A domain"/>
    <property type="match status" value="1"/>
</dbReference>
<organism evidence="2 3">
    <name type="scientific">Thelohanellus kitauei</name>
    <name type="common">Myxosporean</name>
    <dbReference type="NCBI Taxonomy" id="669202"/>
    <lineage>
        <taxon>Eukaryota</taxon>
        <taxon>Metazoa</taxon>
        <taxon>Cnidaria</taxon>
        <taxon>Myxozoa</taxon>
        <taxon>Myxosporea</taxon>
        <taxon>Bivalvulida</taxon>
        <taxon>Platysporina</taxon>
        <taxon>Myxobolidae</taxon>
        <taxon>Thelohanellus</taxon>
    </lineage>
</organism>
<proteinExistence type="predicted"/>
<evidence type="ECO:0000259" key="1">
    <source>
        <dbReference type="Pfam" id="PF00362"/>
    </source>
</evidence>
<dbReference type="EMBL" id="JWZT01002759">
    <property type="protein sequence ID" value="KII68617.1"/>
    <property type="molecule type" value="Genomic_DNA"/>
</dbReference>
<accession>A0A0C2N444</accession>
<dbReference type="InterPro" id="IPR036465">
    <property type="entry name" value="vWFA_dom_sf"/>
</dbReference>
<keyword evidence="3" id="KW-1185">Reference proteome</keyword>
<keyword evidence="2" id="KW-0401">Integrin</keyword>
<dbReference type="Proteomes" id="UP000031668">
    <property type="component" value="Unassembled WGS sequence"/>
</dbReference>
<dbReference type="GO" id="GO:0007229">
    <property type="term" value="P:integrin-mediated signaling pathway"/>
    <property type="evidence" value="ECO:0007669"/>
    <property type="project" value="UniProtKB-KW"/>
</dbReference>
<sequence>MDKEHLKVRPTLGLGGPKSVLDAMAQVSECEETFESSTDVDKLIRLMIVVTETSSKRAGHGDIIGLFHPSDGQCKIRAEDNVTSADMDYIHPHMLGQSLSKNNIRVLILTNSTKIKHYKVCNFQFFGKVDP</sequence>
<dbReference type="Pfam" id="PF00362">
    <property type="entry name" value="Integrin_beta"/>
    <property type="match status" value="1"/>
</dbReference>
<protein>
    <submittedName>
        <fullName evidence="2">Integrin beta-2</fullName>
    </submittedName>
</protein>
<comment type="caution">
    <text evidence="2">The sequence shown here is derived from an EMBL/GenBank/DDBJ whole genome shotgun (WGS) entry which is preliminary data.</text>
</comment>